<dbReference type="InterPro" id="IPR007413">
    <property type="entry name" value="YcjX-like"/>
</dbReference>
<name>A0A2K8K934_9RHOB</name>
<reference evidence="1 2" key="1">
    <citation type="submission" date="2017-11" db="EMBL/GenBank/DDBJ databases">
        <title>Revised Sequence and Annotation of the Rhodobaca barguzinensis strain alga05 Genome.</title>
        <authorList>
            <person name="Kopejtka K."/>
            <person name="Tomasch J.M."/>
            <person name="Bunk B."/>
            <person name="Koblizek M."/>
        </authorList>
    </citation>
    <scope>NUCLEOTIDE SEQUENCE [LARGE SCALE GENOMIC DNA]</scope>
    <source>
        <strain evidence="2">alga05</strain>
    </source>
</reference>
<evidence type="ECO:0000313" key="1">
    <source>
        <dbReference type="EMBL" id="ATX65446.1"/>
    </source>
</evidence>
<dbReference type="Proteomes" id="UP000228948">
    <property type="component" value="Chromosome"/>
</dbReference>
<dbReference type="AlphaFoldDB" id="A0A2K8K934"/>
<dbReference type="KEGG" id="rbg:BG454_06075"/>
<protein>
    <recommendedName>
        <fullName evidence="3">YcjX family protein</fullName>
    </recommendedName>
</protein>
<gene>
    <name evidence="1" type="ORF">BG454_06075</name>
</gene>
<dbReference type="RefSeq" id="WP_071479022.1">
    <property type="nucleotide sequence ID" value="NZ_CP024899.1"/>
</dbReference>
<dbReference type="OrthoDB" id="9777645at2"/>
<dbReference type="PIRSF" id="PIRSF019381">
    <property type="entry name" value="YcjX"/>
    <property type="match status" value="1"/>
</dbReference>
<dbReference type="PANTHER" id="PTHR38605:SF1">
    <property type="entry name" value="ATPASE"/>
    <property type="match status" value="1"/>
</dbReference>
<dbReference type="PANTHER" id="PTHR38605">
    <property type="entry name" value="ATPASE-RELATED"/>
    <property type="match status" value="1"/>
</dbReference>
<evidence type="ECO:0000313" key="2">
    <source>
        <dbReference type="Proteomes" id="UP000228948"/>
    </source>
</evidence>
<dbReference type="Pfam" id="PF04317">
    <property type="entry name" value="DUF463"/>
    <property type="match status" value="1"/>
</dbReference>
<dbReference type="STRING" id="441209.GCA_001870665_00131"/>
<accession>A0A2K8K934</accession>
<keyword evidence="2" id="KW-1185">Reference proteome</keyword>
<organism evidence="1 2">
    <name type="scientific">Roseinatronobacter bogoriensis subsp. barguzinensis</name>
    <dbReference type="NCBI Taxonomy" id="441209"/>
    <lineage>
        <taxon>Bacteria</taxon>
        <taxon>Pseudomonadati</taxon>
        <taxon>Pseudomonadota</taxon>
        <taxon>Alphaproteobacteria</taxon>
        <taxon>Rhodobacterales</taxon>
        <taxon>Paracoccaceae</taxon>
        <taxon>Roseinatronobacter</taxon>
    </lineage>
</organism>
<proteinExistence type="predicted"/>
<dbReference type="EMBL" id="CP024899">
    <property type="protein sequence ID" value="ATX65446.1"/>
    <property type="molecule type" value="Genomic_DNA"/>
</dbReference>
<evidence type="ECO:0008006" key="3">
    <source>
        <dbReference type="Google" id="ProtNLM"/>
    </source>
</evidence>
<sequence length="474" mass="51937">MVIGRLADGALRGVDRVTTGVTDTISETFFEPTLRLGVTGLSQAGKTVFITSLVANLLDRGRMGRMGAVAGGHIEAAFLQPQPDDTLPRFEYERHLAALTGPDPHWPDSTRHISQLRLSFRIRPGGMLAGMRSARVRHIDIIDYPGEWLLDLVLLDKSYAQWSAEVLARMEKRDFAADVLAQLRATDATAPHDEATAQRLTEAFTRYLQQARALGLPDITPGRFLLPGELAGSPVLTFVPLAGAGGRGALVREMARRFDAYKAQVIRPFFRDHFARIDRQVVLADVLGAIHAGPEAVDRLGQTLTELLSAFRPGRNAWLARLLGGRRVERILFAATKADHLHHSQHARLTAIMAALLRQSRDRADFAGARTQALALAALRATIEETHDRDGQSLDCVRGRLLDTGRQAAFYAGELPDDPMQLVGPARAGAAHWLDVDYQIMRFAPAPLTRAPGDGLPHIRLDAAAEFLLGDVLR</sequence>